<dbReference type="InterPro" id="IPR055164">
    <property type="entry name" value="EDR1/CTR1/ARMC3-like_pept-like"/>
</dbReference>
<dbReference type="AlphaFoldDB" id="A0AAW0ZKX4"/>
<dbReference type="InterPro" id="IPR052441">
    <property type="entry name" value="Armadillo-Ser/Thr_Kinase"/>
</dbReference>
<gene>
    <name evidence="3" type="ORF">QLX08_008921</name>
</gene>
<feature type="domain" description="EDR1/CTR1/ARMC3-like peptidase-like" evidence="2">
    <location>
        <begin position="711"/>
        <end position="790"/>
    </location>
</feature>
<evidence type="ECO:0000256" key="1">
    <source>
        <dbReference type="ARBA" id="ARBA00022737"/>
    </source>
</evidence>
<protein>
    <recommendedName>
        <fullName evidence="2">EDR1/CTR1/ARMC3-like peptidase-like domain-containing protein</fullName>
    </recommendedName>
</protein>
<comment type="caution">
    <text evidence="3">The sequence shown here is derived from an EMBL/GenBank/DDBJ whole genome shotgun (WGS) entry which is preliminary data.</text>
</comment>
<proteinExistence type="predicted"/>
<evidence type="ECO:0000313" key="4">
    <source>
        <dbReference type="Proteomes" id="UP001432146"/>
    </source>
</evidence>
<dbReference type="PANTHER" id="PTHR46618">
    <property type="entry name" value="ARMADILLO REPEAT-CONTAINING PROTEIN 3"/>
    <property type="match status" value="1"/>
</dbReference>
<reference evidence="3 4" key="1">
    <citation type="submission" date="2024-05" db="EMBL/GenBank/DDBJ databases">
        <title>The nuclear and mitochondrial genome assemblies of Tetragonisca angustula (Apidae: Meliponini), a tiny yet remarkable pollinator in the Neotropics.</title>
        <authorList>
            <person name="Ferrari R."/>
            <person name="Ricardo P.C."/>
            <person name="Dias F.C."/>
            <person name="Araujo N.S."/>
            <person name="Soares D.O."/>
            <person name="Zhou Q.-S."/>
            <person name="Zhu C.-D."/>
            <person name="Coutinho L."/>
            <person name="Airas M.C."/>
            <person name="Batista T.M."/>
        </authorList>
    </citation>
    <scope>NUCLEOTIDE SEQUENCE [LARGE SCALE GENOMIC DNA]</scope>
    <source>
        <strain evidence="3">ASF017062</strain>
        <tissue evidence="3">Abdomen</tissue>
    </source>
</reference>
<name>A0AAW0ZKX4_9HYME</name>
<dbReference type="Proteomes" id="UP001432146">
    <property type="component" value="Unassembled WGS sequence"/>
</dbReference>
<evidence type="ECO:0000313" key="3">
    <source>
        <dbReference type="EMBL" id="KAK9297356.1"/>
    </source>
</evidence>
<keyword evidence="1" id="KW-0677">Repeat</keyword>
<dbReference type="Gene3D" id="1.25.10.10">
    <property type="entry name" value="Leucine-rich Repeat Variant"/>
    <property type="match status" value="1"/>
</dbReference>
<evidence type="ECO:0000259" key="2">
    <source>
        <dbReference type="Pfam" id="PF14381"/>
    </source>
</evidence>
<accession>A0AAW0ZKX4</accession>
<dbReference type="PANTHER" id="PTHR46618:SF1">
    <property type="entry name" value="ARMADILLO REPEAT-CONTAINING PROTEIN 3"/>
    <property type="match status" value="1"/>
</dbReference>
<dbReference type="SUPFAM" id="SSF48371">
    <property type="entry name" value="ARM repeat"/>
    <property type="match status" value="2"/>
</dbReference>
<dbReference type="InterPro" id="IPR011989">
    <property type="entry name" value="ARM-like"/>
</dbReference>
<keyword evidence="4" id="KW-1185">Reference proteome</keyword>
<dbReference type="Pfam" id="PF14381">
    <property type="entry name" value="EDR1_CTR1_ARMC3_pept"/>
    <property type="match status" value="1"/>
</dbReference>
<sequence>MGPKREIKYVSKGKTRIDREQQTKNQFDPLRLEVKYPGTTIHLLQCDEKPILLAAAAALAKFGGKCRENLQLLFDLEIMDSVIPLITHEDLFTRRFALKLLAEMVAIPNVRDFLLDSDYYIPHFTKVLINETDTFMHEFSSLILAEITKDVYGTAQLLKHCRDLNFLHERLKSPDPDVKMNTMQIVHNLLQDPIGAEEIIETKSFDLQLVYELFDSPYTEIQKLALDVVADLVRRNKDDRLHDRFRRTNGLEALLKFLDNIEWEDLHADALRILRLACDNPTTVEVFDDIGGIRHMLKYIEDTSNSRLFMEALGIAVRLSYTSRGRKALYDYGIVDYLLNTLMGHVQADMYEISCHGIGMMTLYNEAAKDLTASKCVKNILDILKNENLKLSTRLAALFALNQLLKCDAKNCQEFLDIHGQNYLLWLMRQPAGRVPVEILVGAVECIITIVRNQALRHTVITAEIIDAMCASFELSCTSMNDLKIACCKALSIVCTEKIGREGFLKAQGPRRLYNLLSDVSSIPIRNAAAQLIQLLCSDPALAETFVSARYLNYMLNNRSTARVVPSWDTCIETLFDAHLPIKFAFTGRLSLHDVTRDGFYVLRRNVCSFPILDDIFRFKFCPLEPIYVVNCIQENPYEPSSEGPEQAINDKGVFLSREILQLTMDSKFGLQCDSTLYDYVELFKCKLIAAESKDVVSRTTRGFVDVGYVAARARMLARFVARQMSGPDPLVRCVDHQLEIHLKEIKRAIETSVIPLGMLKVGSYFERALLFKVIADRVHLPAALVRGQYGKAWIEIAVPEVRVPIEEDTFHHYMERDATCPETISLKQCPRQDSSLTLKDSLARRSSIFPTKLLKPNFIVDLMHSPGDLIPIGSDRAILYCEKRLVCDTVC</sequence>
<dbReference type="InterPro" id="IPR016024">
    <property type="entry name" value="ARM-type_fold"/>
</dbReference>
<dbReference type="EMBL" id="JAWNGG020000192">
    <property type="protein sequence ID" value="KAK9297356.1"/>
    <property type="molecule type" value="Genomic_DNA"/>
</dbReference>
<organism evidence="3 4">
    <name type="scientific">Tetragonisca angustula</name>
    <dbReference type="NCBI Taxonomy" id="166442"/>
    <lineage>
        <taxon>Eukaryota</taxon>
        <taxon>Metazoa</taxon>
        <taxon>Ecdysozoa</taxon>
        <taxon>Arthropoda</taxon>
        <taxon>Hexapoda</taxon>
        <taxon>Insecta</taxon>
        <taxon>Pterygota</taxon>
        <taxon>Neoptera</taxon>
        <taxon>Endopterygota</taxon>
        <taxon>Hymenoptera</taxon>
        <taxon>Apocrita</taxon>
        <taxon>Aculeata</taxon>
        <taxon>Apoidea</taxon>
        <taxon>Anthophila</taxon>
        <taxon>Apidae</taxon>
        <taxon>Tetragonisca</taxon>
    </lineage>
</organism>